<reference evidence="5" key="1">
    <citation type="submission" date="2022-12" db="EMBL/GenBank/DDBJ databases">
        <title>Draft genome assemblies for two species of Escallonia (Escalloniales).</title>
        <authorList>
            <person name="Chanderbali A."/>
            <person name="Dervinis C."/>
            <person name="Anghel I."/>
            <person name="Soltis D."/>
            <person name="Soltis P."/>
            <person name="Zapata F."/>
        </authorList>
    </citation>
    <scope>NUCLEOTIDE SEQUENCE</scope>
    <source>
        <strain evidence="5">UCBG64.0493</strain>
        <tissue evidence="5">Leaf</tissue>
    </source>
</reference>
<dbReference type="CDD" id="cd00200">
    <property type="entry name" value="WD40"/>
    <property type="match status" value="1"/>
</dbReference>
<feature type="compositionally biased region" description="Acidic residues" evidence="4">
    <location>
        <begin position="1"/>
        <end position="17"/>
    </location>
</feature>
<evidence type="ECO:0000256" key="3">
    <source>
        <dbReference type="PROSITE-ProRule" id="PRU00221"/>
    </source>
</evidence>
<dbReference type="InterPro" id="IPR020472">
    <property type="entry name" value="WD40_PAC1"/>
</dbReference>
<dbReference type="SMART" id="SM00320">
    <property type="entry name" value="WD40"/>
    <property type="match status" value="6"/>
</dbReference>
<dbReference type="PRINTS" id="PR00320">
    <property type="entry name" value="GPROTEINBRPT"/>
</dbReference>
<dbReference type="SUPFAM" id="SSF50978">
    <property type="entry name" value="WD40 repeat-like"/>
    <property type="match status" value="1"/>
</dbReference>
<dbReference type="InterPro" id="IPR015943">
    <property type="entry name" value="WD40/YVTN_repeat-like_dom_sf"/>
</dbReference>
<keyword evidence="6" id="KW-1185">Reference proteome</keyword>
<evidence type="ECO:0000256" key="1">
    <source>
        <dbReference type="ARBA" id="ARBA00022574"/>
    </source>
</evidence>
<keyword evidence="2" id="KW-0677">Repeat</keyword>
<feature type="repeat" description="WD" evidence="3">
    <location>
        <begin position="272"/>
        <end position="313"/>
    </location>
</feature>
<dbReference type="InterPro" id="IPR040324">
    <property type="entry name" value="WDR44/Dgr2"/>
</dbReference>
<feature type="region of interest" description="Disordered" evidence="4">
    <location>
        <begin position="1"/>
        <end position="28"/>
    </location>
</feature>
<dbReference type="InterPro" id="IPR036322">
    <property type="entry name" value="WD40_repeat_dom_sf"/>
</dbReference>
<dbReference type="PROSITE" id="PS50082">
    <property type="entry name" value="WD_REPEATS_2"/>
    <property type="match status" value="4"/>
</dbReference>
<dbReference type="Proteomes" id="UP001188597">
    <property type="component" value="Unassembled WGS sequence"/>
</dbReference>
<evidence type="ECO:0000313" key="5">
    <source>
        <dbReference type="EMBL" id="KAK3024165.1"/>
    </source>
</evidence>
<feature type="repeat" description="WD" evidence="3">
    <location>
        <begin position="376"/>
        <end position="416"/>
    </location>
</feature>
<sequence length="786" mass="87887">MGSYNEAEEDEFYDASDEIASRSDIGSDCSEDCPRSGIVECESNELGYKVWTKNPESVLERRRRLLKWMGLSSDWNVSEKEELRETCNEEIETGISRLRDSSKCMLANSDCEDQFLSSQSYRSCRSTEALESVEADDLGVNITNRVRNLDDQVQVAVDELGQNRMLARLGEKGSNQMAMVDELQRSLDSSSVQQFSQREDEASKFLGTRKKVKRGWMQKLNVMAKMRRHEGATYPKAKDFTSEVGASIRTVRVHPHRKRAKELSSLYAGQEFPAHHGSILAMKFSPDGQYLASAGEDSIVRVWRVVEDERPSTFDIQNADPSCLYFSLNHLSKLAPVNVDKGKIVELKRMKKSSDSACVIFPPKLFRIMEKPVHEFHGHSNEVLALAWSKKGCLLSSSVDKTVRLWKVGCDQCLRVFSHNNYVTCIDFNPVDDNYFISGSIDGKVRIWEVHGCHVIDWIDIREIVTAVCFFPDGKGCIVGSMDGNCRFYDIIGNRLQPGAQICLQGKKKLPGKRITGFQFCPCDLTKVMVTSADSQVRILCNAAVICKYKGVRSSGSQMSASFTSDGKHIFSVAEDSNVFMWNYNSQDRTSSRARTISSCESFLSDNASIVIPWCGTKSMPSTLPTLPSPSFSGDNVWGNILGNGQSDEDSRLKLPLPSPDCFSLNRGFFLEALHRGSATWPEEKLPSSPSMCKSEYKFLKTAYQSTFNSPHMWGHVTVTAGWDGQIRTYLNYGLPTRLSSPWMPNGKASVFPLKLCSVLICDGKVSIEVGPHCNALLGKRTSFST</sequence>
<protein>
    <submittedName>
        <fullName evidence="5">Uncharacterized protein</fullName>
    </submittedName>
</protein>
<evidence type="ECO:0000256" key="4">
    <source>
        <dbReference type="SAM" id="MobiDB-lite"/>
    </source>
</evidence>
<dbReference type="Pfam" id="PF00400">
    <property type="entry name" value="WD40"/>
    <property type="match status" value="4"/>
</dbReference>
<feature type="repeat" description="WD" evidence="3">
    <location>
        <begin position="416"/>
        <end position="450"/>
    </location>
</feature>
<accession>A0AA89B1P8</accession>
<dbReference type="Gene3D" id="2.130.10.10">
    <property type="entry name" value="YVTN repeat-like/Quinoprotein amine dehydrogenase"/>
    <property type="match status" value="2"/>
</dbReference>
<dbReference type="PANTHER" id="PTHR14221:SF0">
    <property type="entry name" value="WD REPEAT-CONTAINING PROTEIN 44"/>
    <property type="match status" value="1"/>
</dbReference>
<name>A0AA89B1P8_9ASTE</name>
<organism evidence="5 6">
    <name type="scientific">Escallonia herrerae</name>
    <dbReference type="NCBI Taxonomy" id="1293975"/>
    <lineage>
        <taxon>Eukaryota</taxon>
        <taxon>Viridiplantae</taxon>
        <taxon>Streptophyta</taxon>
        <taxon>Embryophyta</taxon>
        <taxon>Tracheophyta</taxon>
        <taxon>Spermatophyta</taxon>
        <taxon>Magnoliopsida</taxon>
        <taxon>eudicotyledons</taxon>
        <taxon>Gunneridae</taxon>
        <taxon>Pentapetalae</taxon>
        <taxon>asterids</taxon>
        <taxon>campanulids</taxon>
        <taxon>Escalloniales</taxon>
        <taxon>Escalloniaceae</taxon>
        <taxon>Escallonia</taxon>
    </lineage>
</organism>
<proteinExistence type="predicted"/>
<dbReference type="PROSITE" id="PS50294">
    <property type="entry name" value="WD_REPEATS_REGION"/>
    <property type="match status" value="3"/>
</dbReference>
<dbReference type="AlphaFoldDB" id="A0AA89B1P8"/>
<dbReference type="PANTHER" id="PTHR14221">
    <property type="entry name" value="WD REPEAT DOMAIN 44"/>
    <property type="match status" value="1"/>
</dbReference>
<feature type="repeat" description="WD" evidence="3">
    <location>
        <begin position="560"/>
        <end position="592"/>
    </location>
</feature>
<gene>
    <name evidence="5" type="ORF">RJ639_043742</name>
</gene>
<evidence type="ECO:0000256" key="2">
    <source>
        <dbReference type="ARBA" id="ARBA00022737"/>
    </source>
</evidence>
<comment type="caution">
    <text evidence="5">The sequence shown here is derived from an EMBL/GenBank/DDBJ whole genome shotgun (WGS) entry which is preliminary data.</text>
</comment>
<evidence type="ECO:0000313" key="6">
    <source>
        <dbReference type="Proteomes" id="UP001188597"/>
    </source>
</evidence>
<dbReference type="InterPro" id="IPR001680">
    <property type="entry name" value="WD40_rpt"/>
</dbReference>
<keyword evidence="1 3" id="KW-0853">WD repeat</keyword>
<dbReference type="EMBL" id="JAVXUP010000614">
    <property type="protein sequence ID" value="KAK3024165.1"/>
    <property type="molecule type" value="Genomic_DNA"/>
</dbReference>